<comment type="caution">
    <text evidence="1">The sequence shown here is derived from an EMBL/GenBank/DDBJ whole genome shotgun (WGS) entry which is preliminary data.</text>
</comment>
<dbReference type="RefSeq" id="WP_257594344.1">
    <property type="nucleotide sequence ID" value="NZ_JANKHH010000001.1"/>
</dbReference>
<sequence>MSSRLPETDLANWGFMETSQKRSALETFVKPKQIVGSYEPFRRVFPDAINQQFPLFGEALSGSAWDEVQKRLVRECKGDAQRIAMNKAILSSTHAYAVSNGIAAMGLDVTPLRFFGGTSYGFGLNLLIRYHSHASIVFLDMRKTNGLSISGRRFVFSAMHHRFREAYPDLVSADLEIWRYRNNKSRDLVCMRPTGDLLGWDEMVHDVVETHQIWESVRRGGSDERRASGTFGPLFD</sequence>
<dbReference type="Proteomes" id="UP001206067">
    <property type="component" value="Unassembled WGS sequence"/>
</dbReference>
<organism evidence="1 2">
    <name type="scientific">Parerythrobacter lacustris</name>
    <dbReference type="NCBI Taxonomy" id="2969984"/>
    <lineage>
        <taxon>Bacteria</taxon>
        <taxon>Pseudomonadati</taxon>
        <taxon>Pseudomonadota</taxon>
        <taxon>Alphaproteobacteria</taxon>
        <taxon>Sphingomonadales</taxon>
        <taxon>Erythrobacteraceae</taxon>
        <taxon>Parerythrobacter</taxon>
    </lineage>
</organism>
<evidence type="ECO:0000313" key="1">
    <source>
        <dbReference type="EMBL" id="MCR2832580.1"/>
    </source>
</evidence>
<reference evidence="1 2" key="1">
    <citation type="submission" date="2022-08" db="EMBL/GenBank/DDBJ databases">
        <title>Polyphasic taxonomy analysis of Qipengyuania sp.RS5-5.</title>
        <authorList>
            <person name="Xamxidin M."/>
            <person name="Wu M."/>
        </authorList>
    </citation>
    <scope>NUCLEOTIDE SEQUENCE [LARGE SCALE GENOMIC DNA]</scope>
    <source>
        <strain evidence="1 2">RS5-5</strain>
    </source>
</reference>
<dbReference type="EMBL" id="JANKHH010000001">
    <property type="protein sequence ID" value="MCR2832580.1"/>
    <property type="molecule type" value="Genomic_DNA"/>
</dbReference>
<proteinExistence type="predicted"/>
<accession>A0ABT1XLP0</accession>
<protein>
    <submittedName>
        <fullName evidence="1">Uncharacterized protein</fullName>
    </submittedName>
</protein>
<dbReference type="NCBIfam" id="NF047746">
    <property type="entry name" value="SocB_toxin"/>
    <property type="match status" value="1"/>
</dbReference>
<evidence type="ECO:0000313" key="2">
    <source>
        <dbReference type="Proteomes" id="UP001206067"/>
    </source>
</evidence>
<keyword evidence="2" id="KW-1185">Reference proteome</keyword>
<name>A0ABT1XLP0_9SPHN</name>
<dbReference type="InterPro" id="IPR059063">
    <property type="entry name" value="SocB"/>
</dbReference>
<dbReference type="Pfam" id="PF26318">
    <property type="entry name" value="SocB"/>
    <property type="match status" value="1"/>
</dbReference>
<gene>
    <name evidence="1" type="ORF">NSO95_01355</name>
</gene>